<gene>
    <name evidence="3" type="ORF">JQN70_16850</name>
</gene>
<keyword evidence="3" id="KW-0540">Nuclease</keyword>
<dbReference type="RefSeq" id="WP_204132541.1">
    <property type="nucleotide sequence ID" value="NZ_JAFDVD010000021.1"/>
</dbReference>
<keyword evidence="3" id="KW-0378">Hydrolase</keyword>
<dbReference type="Proteomes" id="UP001430172">
    <property type="component" value="Unassembled WGS sequence"/>
</dbReference>
<dbReference type="GO" id="GO:0004519">
    <property type="term" value="F:endonuclease activity"/>
    <property type="evidence" value="ECO:0007669"/>
    <property type="project" value="UniProtKB-KW"/>
</dbReference>
<evidence type="ECO:0000256" key="1">
    <source>
        <dbReference type="SAM" id="SignalP"/>
    </source>
</evidence>
<keyword evidence="4" id="KW-1185">Reference proteome</keyword>
<comment type="caution">
    <text evidence="3">The sequence shown here is derived from an EMBL/GenBank/DDBJ whole genome shotgun (WGS) entry which is preliminary data.</text>
</comment>
<dbReference type="SUPFAM" id="SSF56219">
    <property type="entry name" value="DNase I-like"/>
    <property type="match status" value="1"/>
</dbReference>
<name>A0ABS2CSH6_9MICO</name>
<dbReference type="InterPro" id="IPR036691">
    <property type="entry name" value="Endo/exonu/phosph_ase_sf"/>
</dbReference>
<dbReference type="EMBL" id="JAFDVD010000021">
    <property type="protein sequence ID" value="MBM6402069.1"/>
    <property type="molecule type" value="Genomic_DNA"/>
</dbReference>
<accession>A0ABS2CSH6</accession>
<reference evidence="3" key="1">
    <citation type="submission" date="2021-02" db="EMBL/GenBank/DDBJ databases">
        <title>Phycicoccus sp. MQZ13P-5T, whole genome shotgun sequence.</title>
        <authorList>
            <person name="Tuo L."/>
        </authorList>
    </citation>
    <scope>NUCLEOTIDE SEQUENCE</scope>
    <source>
        <strain evidence="3">MQZ13P-5</strain>
    </source>
</reference>
<keyword evidence="1" id="KW-0732">Signal</keyword>
<protein>
    <submittedName>
        <fullName evidence="3">Endonuclease/exonuclease/phosphatase family protein</fullName>
    </submittedName>
</protein>
<feature type="signal peptide" evidence="1">
    <location>
        <begin position="1"/>
        <end position="24"/>
    </location>
</feature>
<evidence type="ECO:0000313" key="4">
    <source>
        <dbReference type="Proteomes" id="UP001430172"/>
    </source>
</evidence>
<keyword evidence="3" id="KW-0255">Endonuclease</keyword>
<dbReference type="Gene3D" id="3.60.10.10">
    <property type="entry name" value="Endonuclease/exonuclease/phosphatase"/>
    <property type="match status" value="1"/>
</dbReference>
<dbReference type="Pfam" id="PF03372">
    <property type="entry name" value="Exo_endo_phos"/>
    <property type="match status" value="1"/>
</dbReference>
<proteinExistence type="predicted"/>
<feature type="chain" id="PRO_5045874228" evidence="1">
    <location>
        <begin position="25"/>
        <end position="285"/>
    </location>
</feature>
<feature type="domain" description="Endonuclease/exonuclease/phosphatase" evidence="2">
    <location>
        <begin position="73"/>
        <end position="275"/>
    </location>
</feature>
<evidence type="ECO:0000313" key="3">
    <source>
        <dbReference type="EMBL" id="MBM6402069.1"/>
    </source>
</evidence>
<sequence>MPPPVRTLLAVLALVAGLAGPAFPQGTAAAAATTHRVATFNMCGYGSTGGCGGTTTQRVEWMAQRVVSDRIGLLTVNEVCEPVVEALRRRLGALGVTVHTAYQQTFPARRGRCAGASSGNAVVSRTSLSSVRRVTFAAQASGAVERRGVLCAQTVLGGATEVCTAHLLPGAAGAAVRRQQVLEALRAASAPGRPLVLAGDLNEVPPATMLDPLYASRYGAGSRGTLVEPASTRSGAPCRCGAGTRGTAKLDYVFGSGATFAPGTTAVRDSPWSDHHLLLADLIRS</sequence>
<evidence type="ECO:0000259" key="2">
    <source>
        <dbReference type="Pfam" id="PF03372"/>
    </source>
</evidence>
<dbReference type="InterPro" id="IPR005135">
    <property type="entry name" value="Endo/exonuclease/phosphatase"/>
</dbReference>
<organism evidence="3 4">
    <name type="scientific">Phycicoccus sonneratiae</name>
    <dbReference type="NCBI Taxonomy" id="2807628"/>
    <lineage>
        <taxon>Bacteria</taxon>
        <taxon>Bacillati</taxon>
        <taxon>Actinomycetota</taxon>
        <taxon>Actinomycetes</taxon>
        <taxon>Micrococcales</taxon>
        <taxon>Intrasporangiaceae</taxon>
        <taxon>Phycicoccus</taxon>
    </lineage>
</organism>